<evidence type="ECO:0000256" key="16">
    <source>
        <dbReference type="ARBA" id="ARBA00093545"/>
    </source>
</evidence>
<protein>
    <recommendedName>
        <fullName evidence="17">Hyaluronidase</fullName>
        <ecNumber evidence="17">3.2.1.35</ecNumber>
    </recommendedName>
</protein>
<evidence type="ECO:0000256" key="8">
    <source>
        <dbReference type="ARBA" id="ARBA00022801"/>
    </source>
</evidence>
<evidence type="ECO:0000256" key="4">
    <source>
        <dbReference type="ARBA" id="ARBA00022475"/>
    </source>
</evidence>
<comment type="similarity">
    <text evidence="3 17">Belongs to the glycosyl hydrolase 56 family.</text>
</comment>
<evidence type="ECO:0000256" key="9">
    <source>
        <dbReference type="ARBA" id="ARBA00023136"/>
    </source>
</evidence>
<dbReference type="AlphaFoldDB" id="A0AAW0P8H4"/>
<evidence type="ECO:0000256" key="5">
    <source>
        <dbReference type="ARBA" id="ARBA00022536"/>
    </source>
</evidence>
<dbReference type="GO" id="GO:0005975">
    <property type="term" value="P:carbohydrate metabolic process"/>
    <property type="evidence" value="ECO:0007669"/>
    <property type="project" value="InterPro"/>
</dbReference>
<dbReference type="InterPro" id="IPR017853">
    <property type="entry name" value="GH"/>
</dbReference>
<gene>
    <name evidence="18" type="ORF">WMY93_012377</name>
</gene>
<evidence type="ECO:0000313" key="19">
    <source>
        <dbReference type="Proteomes" id="UP001460270"/>
    </source>
</evidence>
<dbReference type="GO" id="GO:0031410">
    <property type="term" value="C:cytoplasmic vesicle"/>
    <property type="evidence" value="ECO:0007669"/>
    <property type="project" value="TreeGrafter"/>
</dbReference>
<dbReference type="PANTHER" id="PTHR11769">
    <property type="entry name" value="HYALURONIDASE"/>
    <property type="match status" value="1"/>
</dbReference>
<evidence type="ECO:0000256" key="12">
    <source>
        <dbReference type="ARBA" id="ARBA00023180"/>
    </source>
</evidence>
<reference evidence="19" key="1">
    <citation type="submission" date="2024-04" db="EMBL/GenBank/DDBJ databases">
        <title>Salinicola lusitanus LLJ914,a marine bacterium isolated from the Okinawa Trough.</title>
        <authorList>
            <person name="Li J."/>
        </authorList>
    </citation>
    <scope>NUCLEOTIDE SEQUENCE [LARGE SCALE GENOMIC DNA]</scope>
</reference>
<evidence type="ECO:0000256" key="14">
    <source>
        <dbReference type="ARBA" id="ARBA00023295"/>
    </source>
</evidence>
<evidence type="ECO:0000256" key="7">
    <source>
        <dbReference type="ARBA" id="ARBA00022729"/>
    </source>
</evidence>
<keyword evidence="19" id="KW-1185">Reference proteome</keyword>
<evidence type="ECO:0000256" key="17">
    <source>
        <dbReference type="RuleBase" id="RU610713"/>
    </source>
</evidence>
<keyword evidence="11" id="KW-0675">Receptor</keyword>
<keyword evidence="14 17" id="KW-0326">Glycosidase</keyword>
<dbReference type="Gene3D" id="3.20.20.70">
    <property type="entry name" value="Aldolase class I"/>
    <property type="match status" value="1"/>
</dbReference>
<comment type="subunit">
    <text evidence="16">Interacts with MST1R.</text>
</comment>
<keyword evidence="6" id="KW-0336">GPI-anchor</keyword>
<dbReference type="InterPro" id="IPR018155">
    <property type="entry name" value="Hyaluronidase"/>
</dbReference>
<name>A0AAW0P8H4_9GOBI</name>
<accession>A0AAW0P8H4</accession>
<keyword evidence="9" id="KW-0472">Membrane</keyword>
<keyword evidence="8 17" id="KW-0378">Hydrolase</keyword>
<dbReference type="Proteomes" id="UP001460270">
    <property type="component" value="Unassembled WGS sequence"/>
</dbReference>
<dbReference type="Pfam" id="PF01630">
    <property type="entry name" value="Glyco_hydro_56"/>
    <property type="match status" value="1"/>
</dbReference>
<evidence type="ECO:0000256" key="15">
    <source>
        <dbReference type="ARBA" id="ARBA00093332"/>
    </source>
</evidence>
<dbReference type="GO" id="GO:0098552">
    <property type="term" value="C:side of membrane"/>
    <property type="evidence" value="ECO:0007669"/>
    <property type="project" value="UniProtKB-KW"/>
</dbReference>
<dbReference type="GO" id="GO:0005886">
    <property type="term" value="C:plasma membrane"/>
    <property type="evidence" value="ECO:0007669"/>
    <property type="project" value="UniProtKB-SubCell"/>
</dbReference>
<keyword evidence="5" id="KW-0245">EGF-like domain</keyword>
<keyword evidence="13" id="KW-0449">Lipoprotein</keyword>
<dbReference type="PANTHER" id="PTHR11769:SF6">
    <property type="entry name" value="HYALURONIDASE-2"/>
    <property type="match status" value="1"/>
</dbReference>
<sequence>MDGMHCPFPIHLHGPCLAFNQSWATLCENRVKEAMRVASVGERLTRPVFVYTRPTYIGQTAPLTEIDLVSTIGESVALGAAGVIFWGDTSYANSATSCSSLNEYLKGSLGRYLLNVSTAAEVCSESLCKSRGRCLRKPSSYSIISLSSQLKVRGAAGKAELTHFRTHFQCQCYTGYRGEGCTQREGEENKASSVMGVWHLSLMFPLGLLTLLH</sequence>
<dbReference type="EMBL" id="JBBPFD010000008">
    <property type="protein sequence ID" value="KAK7916616.1"/>
    <property type="molecule type" value="Genomic_DNA"/>
</dbReference>
<evidence type="ECO:0000256" key="6">
    <source>
        <dbReference type="ARBA" id="ARBA00022622"/>
    </source>
</evidence>
<evidence type="ECO:0000313" key="18">
    <source>
        <dbReference type="EMBL" id="KAK7916616.1"/>
    </source>
</evidence>
<evidence type="ECO:0000256" key="3">
    <source>
        <dbReference type="ARBA" id="ARBA00008871"/>
    </source>
</evidence>
<keyword evidence="7" id="KW-0732">Signal</keyword>
<dbReference type="InterPro" id="IPR013785">
    <property type="entry name" value="Aldolase_TIM"/>
</dbReference>
<dbReference type="EC" id="3.2.1.35" evidence="17"/>
<comment type="caution">
    <text evidence="18">The sequence shown here is derived from an EMBL/GenBank/DDBJ whole genome shotgun (WGS) entry which is preliminary data.</text>
</comment>
<proteinExistence type="inferred from homology"/>
<evidence type="ECO:0000256" key="10">
    <source>
        <dbReference type="ARBA" id="ARBA00023157"/>
    </source>
</evidence>
<keyword evidence="10" id="KW-1015">Disulfide bond</keyword>
<evidence type="ECO:0000256" key="11">
    <source>
        <dbReference type="ARBA" id="ARBA00023170"/>
    </source>
</evidence>
<dbReference type="GO" id="GO:0033906">
    <property type="term" value="F:hyaluronoglucuronidase activity"/>
    <property type="evidence" value="ECO:0007669"/>
    <property type="project" value="TreeGrafter"/>
</dbReference>
<comment type="subcellular location">
    <subcellularLocation>
        <location evidence="2">Cell membrane</location>
        <topology evidence="2">Lipid-anchor</topology>
        <topology evidence="2">GPI-anchor</topology>
    </subcellularLocation>
</comment>
<dbReference type="GO" id="GO:0004415">
    <property type="term" value="F:hyalurononglucosaminidase activity"/>
    <property type="evidence" value="ECO:0007669"/>
    <property type="project" value="UniProtKB-UniRule"/>
</dbReference>
<comment type="function">
    <text evidence="15">Catalyzes hyaluronan degradation into small fragments that are endocytosed and degraded in lysosomes by HYAL1 and exoglycosidases. Essential for the breakdown of extracellular matrix hyaluronan.</text>
</comment>
<evidence type="ECO:0000256" key="13">
    <source>
        <dbReference type="ARBA" id="ARBA00023288"/>
    </source>
</evidence>
<organism evidence="18 19">
    <name type="scientific">Mugilogobius chulae</name>
    <name type="common">yellowstripe goby</name>
    <dbReference type="NCBI Taxonomy" id="88201"/>
    <lineage>
        <taxon>Eukaryota</taxon>
        <taxon>Metazoa</taxon>
        <taxon>Chordata</taxon>
        <taxon>Craniata</taxon>
        <taxon>Vertebrata</taxon>
        <taxon>Euteleostomi</taxon>
        <taxon>Actinopterygii</taxon>
        <taxon>Neopterygii</taxon>
        <taxon>Teleostei</taxon>
        <taxon>Neoteleostei</taxon>
        <taxon>Acanthomorphata</taxon>
        <taxon>Gobiaria</taxon>
        <taxon>Gobiiformes</taxon>
        <taxon>Gobioidei</taxon>
        <taxon>Gobiidae</taxon>
        <taxon>Gobionellinae</taxon>
        <taxon>Mugilogobius</taxon>
    </lineage>
</organism>
<evidence type="ECO:0000256" key="1">
    <source>
        <dbReference type="ARBA" id="ARBA00000251"/>
    </source>
</evidence>
<keyword evidence="4" id="KW-1003">Cell membrane</keyword>
<evidence type="ECO:0000256" key="2">
    <source>
        <dbReference type="ARBA" id="ARBA00004609"/>
    </source>
</evidence>
<comment type="catalytic activity">
    <reaction evidence="1 17">
        <text>Random hydrolysis of (1-&gt;4)-linkages between N-acetyl-beta-D-glucosamine and D-glucuronate residues in hyaluronate.</text>
        <dbReference type="EC" id="3.2.1.35"/>
    </reaction>
</comment>
<dbReference type="SUPFAM" id="SSF51445">
    <property type="entry name" value="(Trans)glycosidases"/>
    <property type="match status" value="1"/>
</dbReference>
<dbReference type="GO" id="GO:0030214">
    <property type="term" value="P:hyaluronan catabolic process"/>
    <property type="evidence" value="ECO:0007669"/>
    <property type="project" value="TreeGrafter"/>
</dbReference>
<keyword evidence="12" id="KW-0325">Glycoprotein</keyword>